<organism evidence="1 2">
    <name type="scientific">Plectus sambesii</name>
    <dbReference type="NCBI Taxonomy" id="2011161"/>
    <lineage>
        <taxon>Eukaryota</taxon>
        <taxon>Metazoa</taxon>
        <taxon>Ecdysozoa</taxon>
        <taxon>Nematoda</taxon>
        <taxon>Chromadorea</taxon>
        <taxon>Plectida</taxon>
        <taxon>Plectina</taxon>
        <taxon>Plectoidea</taxon>
        <taxon>Plectidae</taxon>
        <taxon>Plectus</taxon>
    </lineage>
</organism>
<proteinExistence type="predicted"/>
<dbReference type="Proteomes" id="UP000887566">
    <property type="component" value="Unplaced"/>
</dbReference>
<evidence type="ECO:0000313" key="2">
    <source>
        <dbReference type="WBParaSite" id="PSAMB.scaffold21135size653.g38218.t1"/>
    </source>
</evidence>
<reference evidence="2" key="1">
    <citation type="submission" date="2022-11" db="UniProtKB">
        <authorList>
            <consortium name="WormBaseParasite"/>
        </authorList>
    </citation>
    <scope>IDENTIFICATION</scope>
</reference>
<keyword evidence="1" id="KW-1185">Reference proteome</keyword>
<accession>A0A914VJJ2</accession>
<dbReference type="AlphaFoldDB" id="A0A914VJJ2"/>
<name>A0A914VJJ2_9BILA</name>
<dbReference type="WBParaSite" id="PSAMB.scaffold21135size653.g38218.t1">
    <property type="protein sequence ID" value="PSAMB.scaffold21135size653.g38218.t1"/>
    <property type="gene ID" value="PSAMB.scaffold21135size653.g38218"/>
</dbReference>
<protein>
    <submittedName>
        <fullName evidence="2">Uncharacterized protein</fullName>
    </submittedName>
</protein>
<evidence type="ECO:0000313" key="1">
    <source>
        <dbReference type="Proteomes" id="UP000887566"/>
    </source>
</evidence>
<sequence>MGTPMNGASQLVAEDDLVRDLAVLIVAVSNENAATRIHRMTEWFIFRTYPTTSAGWKLKT</sequence>